<evidence type="ECO:0000259" key="1">
    <source>
        <dbReference type="Pfam" id="PF13468"/>
    </source>
</evidence>
<evidence type="ECO:0000313" key="3">
    <source>
        <dbReference type="Proteomes" id="UP001385892"/>
    </source>
</evidence>
<dbReference type="EMBL" id="JBBKZT010000031">
    <property type="protein sequence ID" value="MEJ8852116.1"/>
    <property type="molecule type" value="Genomic_DNA"/>
</dbReference>
<reference evidence="2 3" key="1">
    <citation type="submission" date="2024-03" db="EMBL/GenBank/DDBJ databases">
        <title>Novel species of the genus Variovorax.</title>
        <authorList>
            <person name="Liu Q."/>
            <person name="Xin Y.-H."/>
        </authorList>
    </citation>
    <scope>NUCLEOTIDE SEQUENCE [LARGE SCALE GENOMIC DNA]</scope>
    <source>
        <strain evidence="2 3">KACC 18900</strain>
    </source>
</reference>
<feature type="domain" description="Glyoxalase-like" evidence="1">
    <location>
        <begin position="10"/>
        <end position="202"/>
    </location>
</feature>
<evidence type="ECO:0000313" key="2">
    <source>
        <dbReference type="EMBL" id="MEJ8852116.1"/>
    </source>
</evidence>
<dbReference type="InterPro" id="IPR029068">
    <property type="entry name" value="Glyas_Bleomycin-R_OHBP_Dase"/>
</dbReference>
<comment type="caution">
    <text evidence="2">The sequence shown here is derived from an EMBL/GenBank/DDBJ whole genome shotgun (WGS) entry which is preliminary data.</text>
</comment>
<dbReference type="InterPro" id="IPR025870">
    <property type="entry name" value="Glyoxalase-like_dom"/>
</dbReference>
<dbReference type="RefSeq" id="WP_340347994.1">
    <property type="nucleotide sequence ID" value="NZ_JBBKZT010000031.1"/>
</dbReference>
<proteinExistence type="predicted"/>
<dbReference type="Pfam" id="PF13468">
    <property type="entry name" value="Glyoxalase_3"/>
    <property type="match status" value="1"/>
</dbReference>
<sequence>MRHAGKTALLDHLVIAARTLDEGVQWCEATLGVTPGPGGLHPLMGTHNRLLKVASLAFPLSYLEIIAIDPDRRPTRTGKLHRWFDLDDPMLQLALSRGGPQLVHLVARVPNAAATVHALAHMATHIDRGHLIEASRDTPAGRLDWRITVRDDGQRLFYGALPTLIQWGAVHPVDTMPDAGLELIGLAASHPRVDSLRSALEAIGFDAMALQQGPPNLTATLNTPRGVVTLESKGH</sequence>
<dbReference type="SUPFAM" id="SSF54593">
    <property type="entry name" value="Glyoxalase/Bleomycin resistance protein/Dihydroxybiphenyl dioxygenase"/>
    <property type="match status" value="1"/>
</dbReference>
<gene>
    <name evidence="2" type="ORF">WKW82_36180</name>
</gene>
<organism evidence="2 3">
    <name type="scientific">Variovorax rhizosphaerae</name>
    <dbReference type="NCBI Taxonomy" id="1836200"/>
    <lineage>
        <taxon>Bacteria</taxon>
        <taxon>Pseudomonadati</taxon>
        <taxon>Pseudomonadota</taxon>
        <taxon>Betaproteobacteria</taxon>
        <taxon>Burkholderiales</taxon>
        <taxon>Comamonadaceae</taxon>
        <taxon>Variovorax</taxon>
    </lineage>
</organism>
<protein>
    <submittedName>
        <fullName evidence="2">VOC family protein</fullName>
    </submittedName>
</protein>
<dbReference type="Gene3D" id="3.10.180.10">
    <property type="entry name" value="2,3-Dihydroxybiphenyl 1,2-Dioxygenase, domain 1"/>
    <property type="match status" value="1"/>
</dbReference>
<keyword evidence="3" id="KW-1185">Reference proteome</keyword>
<name>A0ABU8WX47_9BURK</name>
<accession>A0ABU8WX47</accession>
<dbReference type="Proteomes" id="UP001385892">
    <property type="component" value="Unassembled WGS sequence"/>
</dbReference>